<comment type="caution">
    <text evidence="3">The sequence shown here is derived from an EMBL/GenBank/DDBJ whole genome shotgun (WGS) entry which is preliminary data.</text>
</comment>
<dbReference type="GO" id="GO:0003677">
    <property type="term" value="F:DNA binding"/>
    <property type="evidence" value="ECO:0007669"/>
    <property type="project" value="UniProtKB-KW"/>
</dbReference>
<gene>
    <name evidence="3" type="ORF">BHU72_11810</name>
</gene>
<dbReference type="OrthoDB" id="5190137at2"/>
<dbReference type="PROSITE" id="PS50943">
    <property type="entry name" value="HTH_CROC1"/>
    <property type="match status" value="1"/>
</dbReference>
<reference evidence="3 4" key="1">
    <citation type="submission" date="2016-09" db="EMBL/GenBank/DDBJ databases">
        <title>Desulfuribacillus arsenicus sp. nov., an obligately anaerobic, dissimilatory arsenic- and antimonate-reducing bacterium isolated from anoxic sediments.</title>
        <authorList>
            <person name="Abin C.A."/>
            <person name="Hollibaugh J.T."/>
        </authorList>
    </citation>
    <scope>NUCLEOTIDE SEQUENCE [LARGE SCALE GENOMIC DNA]</scope>
    <source>
        <strain evidence="3 4">MLFW-2</strain>
    </source>
</reference>
<dbReference type="Pfam" id="PF01381">
    <property type="entry name" value="HTH_3"/>
    <property type="match status" value="1"/>
</dbReference>
<accession>A0A1E5L7U5</accession>
<dbReference type="Proteomes" id="UP000095255">
    <property type="component" value="Unassembled WGS sequence"/>
</dbReference>
<protein>
    <recommendedName>
        <fullName evidence="2">HTH cro/C1-type domain-containing protein</fullName>
    </recommendedName>
</protein>
<evidence type="ECO:0000259" key="2">
    <source>
        <dbReference type="PROSITE" id="PS50943"/>
    </source>
</evidence>
<dbReference type="InterPro" id="IPR001387">
    <property type="entry name" value="Cro/C1-type_HTH"/>
</dbReference>
<sequence length="120" mass="13960">MLGQRLRGLRKLKKMTQQDIADKMSLAKSTISQYENNINEPDNEMINKLADFFEVTVDYLLGRTDNPSPADTDDWGLPEDAHVFFKDYEKLSDEDKVKAREHIKFLLHMAEQKNNENGQK</sequence>
<dbReference type="AlphaFoldDB" id="A0A1E5L7U5"/>
<proteinExistence type="predicted"/>
<dbReference type="SUPFAM" id="SSF47413">
    <property type="entry name" value="lambda repressor-like DNA-binding domains"/>
    <property type="match status" value="1"/>
</dbReference>
<dbReference type="PANTHER" id="PTHR46558:SF11">
    <property type="entry name" value="HTH-TYPE TRANSCRIPTIONAL REGULATOR XRE"/>
    <property type="match status" value="1"/>
</dbReference>
<feature type="domain" description="HTH cro/C1-type" evidence="2">
    <location>
        <begin position="6"/>
        <end position="60"/>
    </location>
</feature>
<dbReference type="SMART" id="SM00530">
    <property type="entry name" value="HTH_XRE"/>
    <property type="match status" value="1"/>
</dbReference>
<evidence type="ECO:0000313" key="4">
    <source>
        <dbReference type="Proteomes" id="UP000095255"/>
    </source>
</evidence>
<organism evidence="3 4">
    <name type="scientific">Desulfuribacillus stibiiarsenatis</name>
    <dbReference type="NCBI Taxonomy" id="1390249"/>
    <lineage>
        <taxon>Bacteria</taxon>
        <taxon>Bacillati</taxon>
        <taxon>Bacillota</taxon>
        <taxon>Desulfuribacillia</taxon>
        <taxon>Desulfuribacillales</taxon>
        <taxon>Desulfuribacillaceae</taxon>
        <taxon>Desulfuribacillus</taxon>
    </lineage>
</organism>
<dbReference type="RefSeq" id="WP_069701443.1">
    <property type="nucleotide sequence ID" value="NZ_MJAT01000006.1"/>
</dbReference>
<dbReference type="CDD" id="cd00093">
    <property type="entry name" value="HTH_XRE"/>
    <property type="match status" value="1"/>
</dbReference>
<dbReference type="STRING" id="1390249.BHU72_11810"/>
<dbReference type="InterPro" id="IPR010982">
    <property type="entry name" value="Lambda_DNA-bd_dom_sf"/>
</dbReference>
<evidence type="ECO:0000313" key="3">
    <source>
        <dbReference type="EMBL" id="OEH86215.1"/>
    </source>
</evidence>
<name>A0A1E5L7U5_9FIRM</name>
<keyword evidence="1" id="KW-0238">DNA-binding</keyword>
<evidence type="ECO:0000256" key="1">
    <source>
        <dbReference type="ARBA" id="ARBA00023125"/>
    </source>
</evidence>
<dbReference type="PANTHER" id="PTHR46558">
    <property type="entry name" value="TRACRIPTIONAL REGULATORY PROTEIN-RELATED-RELATED"/>
    <property type="match status" value="1"/>
</dbReference>
<dbReference type="Gene3D" id="1.10.260.40">
    <property type="entry name" value="lambda repressor-like DNA-binding domains"/>
    <property type="match status" value="1"/>
</dbReference>
<keyword evidence="4" id="KW-1185">Reference proteome</keyword>
<dbReference type="EMBL" id="MJAT01000006">
    <property type="protein sequence ID" value="OEH86215.1"/>
    <property type="molecule type" value="Genomic_DNA"/>
</dbReference>